<evidence type="ECO:0000313" key="2">
    <source>
        <dbReference type="Proteomes" id="UP001058098"/>
    </source>
</evidence>
<accession>A0ABY5QWE4</accession>
<dbReference type="EMBL" id="CP062229">
    <property type="protein sequence ID" value="UVC15545.1"/>
    <property type="molecule type" value="Genomic_DNA"/>
</dbReference>
<dbReference type="RefSeq" id="WP_258120475.1">
    <property type="nucleotide sequence ID" value="NZ_CP062229.1"/>
</dbReference>
<sequence length="165" mass="18780">MIRGLFQRCRTDLPALSLFAGFQPRGQIDAFGKLLRDAFNLGVMQLARQFLYVPVEGIRLGPTEVIDRVLDLPEECRQLLSLHWFVLVFLIGSRLRRTFRDLLPVAFFHLIGEILDDLVASIRDQDAVDRVLHLADRREDTAGLVGVKPQCDEITVERATLAERP</sequence>
<protein>
    <submittedName>
        <fullName evidence="1">Uncharacterized protein</fullName>
    </submittedName>
</protein>
<dbReference type="Proteomes" id="UP001058098">
    <property type="component" value="Chromosome"/>
</dbReference>
<reference evidence="1" key="1">
    <citation type="submission" date="2020-09" db="EMBL/GenBank/DDBJ databases">
        <title>Rhizobia associated with sainfoin plants.</title>
        <authorList>
            <person name="Asharfi S."/>
            <person name="Kuzmanovic N."/>
            <person name="Bunk B."/>
            <person name="Sproeer C."/>
            <person name="Becker M."/>
            <person name="Thuenen T."/>
        </authorList>
    </citation>
    <scope>NUCLEOTIDE SEQUENCE</scope>
    <source>
        <strain evidence="1">OM4</strain>
    </source>
</reference>
<keyword evidence="2" id="KW-1185">Reference proteome</keyword>
<evidence type="ECO:0000313" key="1">
    <source>
        <dbReference type="EMBL" id="UVC15545.1"/>
    </source>
</evidence>
<name>A0ABY5QWE4_9HYPH</name>
<gene>
    <name evidence="1" type="ORF">IHQ72_34905</name>
</gene>
<organism evidence="1 2">
    <name type="scientific">Mesorhizobium onobrychidis</name>
    <dbReference type="NCBI Taxonomy" id="2775404"/>
    <lineage>
        <taxon>Bacteria</taxon>
        <taxon>Pseudomonadati</taxon>
        <taxon>Pseudomonadota</taxon>
        <taxon>Alphaproteobacteria</taxon>
        <taxon>Hyphomicrobiales</taxon>
        <taxon>Phyllobacteriaceae</taxon>
        <taxon>Mesorhizobium</taxon>
    </lineage>
</organism>
<proteinExistence type="predicted"/>